<evidence type="ECO:0000256" key="1">
    <source>
        <dbReference type="SAM" id="MobiDB-lite"/>
    </source>
</evidence>
<sequence length="197" mass="21228">MDGAQGTGDVEQPVRLRTADAELRVAVRLPRAVAEREPHPGAVRVTDPGGENGDHAPDIVHDLPQSIRHRAGVRGGRWPRHRFGDIVLVLIALAHLSIVRRPGGPHQGARKHRARPLTGSQLVTEHVIQRVEHGAGSAYSGTRSVSPQAWDHSGPCLSLLLLPQQVRKQSALQGHARGPGVLRCGARLDAMVAHRVV</sequence>
<evidence type="ECO:0000313" key="3">
    <source>
        <dbReference type="Proteomes" id="UP000179935"/>
    </source>
</evidence>
<organism evidence="2 3">
    <name type="scientific">Streptomyces colonosanans</name>
    <dbReference type="NCBI Taxonomy" id="1428652"/>
    <lineage>
        <taxon>Bacteria</taxon>
        <taxon>Bacillati</taxon>
        <taxon>Actinomycetota</taxon>
        <taxon>Actinomycetes</taxon>
        <taxon>Kitasatosporales</taxon>
        <taxon>Streptomycetaceae</taxon>
        <taxon>Streptomyces</taxon>
    </lineage>
</organism>
<dbReference type="Proteomes" id="UP000179935">
    <property type="component" value="Unassembled WGS sequence"/>
</dbReference>
<name>A0A1S2P9S7_9ACTN</name>
<comment type="caution">
    <text evidence="2">The sequence shown here is derived from an EMBL/GenBank/DDBJ whole genome shotgun (WGS) entry which is preliminary data.</text>
</comment>
<evidence type="ECO:0000313" key="2">
    <source>
        <dbReference type="EMBL" id="OIJ90440.1"/>
    </source>
</evidence>
<keyword evidence="3" id="KW-1185">Reference proteome</keyword>
<proteinExistence type="predicted"/>
<dbReference type="AlphaFoldDB" id="A0A1S2P9S7"/>
<dbReference type="EMBL" id="MLYP01000045">
    <property type="protein sequence ID" value="OIJ90440.1"/>
    <property type="molecule type" value="Genomic_DNA"/>
</dbReference>
<protein>
    <submittedName>
        <fullName evidence="2">Uncharacterized protein</fullName>
    </submittedName>
</protein>
<accession>A0A1S2P9S7</accession>
<gene>
    <name evidence="2" type="ORF">BIV24_17995</name>
</gene>
<reference evidence="2 3" key="1">
    <citation type="submission" date="2016-10" db="EMBL/GenBank/DDBJ databases">
        <title>Genome sequence of Streptomyces sp. MUSC 93.</title>
        <authorList>
            <person name="Lee L.-H."/>
            <person name="Ser H.-L."/>
            <person name="Law J.W.-F."/>
        </authorList>
    </citation>
    <scope>NUCLEOTIDE SEQUENCE [LARGE SCALE GENOMIC DNA]</scope>
    <source>
        <strain evidence="2 3">MUSC 93</strain>
    </source>
</reference>
<feature type="region of interest" description="Disordered" evidence="1">
    <location>
        <begin position="35"/>
        <end position="60"/>
    </location>
</feature>